<evidence type="ECO:0000256" key="1">
    <source>
        <dbReference type="ARBA" id="ARBA00004245"/>
    </source>
</evidence>
<protein>
    <recommendedName>
        <fullName evidence="8">Kinesin-like protein</fullName>
    </recommendedName>
</protein>
<evidence type="ECO:0000256" key="9">
    <source>
        <dbReference type="SAM" id="Coils"/>
    </source>
</evidence>
<dbReference type="InterPro" id="IPR036961">
    <property type="entry name" value="Kinesin_motor_dom_sf"/>
</dbReference>
<evidence type="ECO:0000256" key="2">
    <source>
        <dbReference type="ARBA" id="ARBA00022490"/>
    </source>
</evidence>
<organism evidence="12 13">
    <name type="scientific">Limulus polyphemus</name>
    <name type="common">Atlantic horseshoe crab</name>
    <dbReference type="NCBI Taxonomy" id="6850"/>
    <lineage>
        <taxon>Eukaryota</taxon>
        <taxon>Metazoa</taxon>
        <taxon>Ecdysozoa</taxon>
        <taxon>Arthropoda</taxon>
        <taxon>Chelicerata</taxon>
        <taxon>Merostomata</taxon>
        <taxon>Xiphosura</taxon>
        <taxon>Limulidae</taxon>
        <taxon>Limulus</taxon>
    </lineage>
</organism>
<keyword evidence="5 9" id="KW-0175">Coiled coil</keyword>
<comment type="subcellular location">
    <subcellularLocation>
        <location evidence="1">Cytoplasm</location>
        <location evidence="1">Cytoskeleton</location>
    </subcellularLocation>
</comment>
<keyword evidence="6" id="KW-0206">Cytoskeleton</keyword>
<keyword evidence="4 8" id="KW-0067">ATP-binding</keyword>
<feature type="domain" description="Kinesin motor" evidence="11">
    <location>
        <begin position="1"/>
        <end position="131"/>
    </location>
</feature>
<dbReference type="InterPro" id="IPR019821">
    <property type="entry name" value="Kinesin_motor_CS"/>
</dbReference>
<dbReference type="RefSeq" id="XP_022257656.1">
    <property type="nucleotide sequence ID" value="XM_022401948.1"/>
</dbReference>
<dbReference type="GeneID" id="111089443"/>
<dbReference type="Pfam" id="PF00225">
    <property type="entry name" value="Kinesin"/>
    <property type="match status" value="1"/>
</dbReference>
<evidence type="ECO:0000313" key="12">
    <source>
        <dbReference type="Proteomes" id="UP000694941"/>
    </source>
</evidence>
<dbReference type="PRINTS" id="PR00380">
    <property type="entry name" value="KINESINHEAVY"/>
</dbReference>
<dbReference type="Gene3D" id="3.40.850.10">
    <property type="entry name" value="Kinesin motor domain"/>
    <property type="match status" value="1"/>
</dbReference>
<dbReference type="PANTHER" id="PTHR47969:SF15">
    <property type="entry name" value="CHROMOSOME-ASSOCIATED KINESIN KIF4A-RELATED"/>
    <property type="match status" value="1"/>
</dbReference>
<dbReference type="InterPro" id="IPR027640">
    <property type="entry name" value="Kinesin-like_fam"/>
</dbReference>
<evidence type="ECO:0000256" key="8">
    <source>
        <dbReference type="RuleBase" id="RU000394"/>
    </source>
</evidence>
<evidence type="ECO:0000256" key="4">
    <source>
        <dbReference type="ARBA" id="ARBA00022840"/>
    </source>
</evidence>
<keyword evidence="2" id="KW-0963">Cytoplasm</keyword>
<evidence type="ECO:0000256" key="5">
    <source>
        <dbReference type="ARBA" id="ARBA00023054"/>
    </source>
</evidence>
<dbReference type="PROSITE" id="PS00411">
    <property type="entry name" value="KINESIN_MOTOR_1"/>
    <property type="match status" value="1"/>
</dbReference>
<dbReference type="InterPro" id="IPR001752">
    <property type="entry name" value="Kinesin_motor_dom"/>
</dbReference>
<keyword evidence="8" id="KW-0505">Motor protein</keyword>
<evidence type="ECO:0000256" key="10">
    <source>
        <dbReference type="SAM" id="MobiDB-lite"/>
    </source>
</evidence>
<evidence type="ECO:0000256" key="3">
    <source>
        <dbReference type="ARBA" id="ARBA00022741"/>
    </source>
</evidence>
<name>A0ABM1TP50_LIMPO</name>
<feature type="region of interest" description="Disordered" evidence="10">
    <location>
        <begin position="281"/>
        <end position="316"/>
    </location>
</feature>
<sequence length="609" mass="69885">MIQFSICLTDTRQQSLYSKFHFVDLAGSERAQKTGNIGERLKGNIVGIDKSESVHINHGLFALSGVICALTDTRSVQTPHIPYRHSKLTRVLKDSLGGSAATVMICCVSPLLVDLDESLNALKYAGRCRNIRNLPHINSKAVQNKIKNYEIQTQQKPDNFCGVDPQRSDAVLFHNKLDNLIFSLCNDANQLFSAVSHLFTAHLSHRFKEWQQRFLQIIESVEQQSPYYRNLILQNLKVLPNIQQKVSLESVPIRKCQFELPLEGLALKTQIKRDLLLQEGRNQKQQAKTSDQDKDNSVKKTLSKRLPKQKEAPSQRLTTVDAFSTTLSSELHQEKMEKKRIEGELKLSRKQVNNLQKEIDQFQKAIKFLTVETIAVRCKMKKTREAYKDQSLVKDKQHLLPVLRNGLECTGSAPTLICSQKNPESMKIESLQWSDALSRPFVASYSGLNVNKEEHGGVLLDDLEKQLIYIQGCDCLRNNNLFPGDVKRSGCSLKVEKTPPSRFKTFIMRDSRGNTEKRLTGEDYMEIKSRKKELTENNRIEKSPDFKSGIPRMIKRHLAKPFPEEEDIIFSKRQHRPQTHRIIKSHLREMTEAEVEARRRYKWIVKTGL</sequence>
<keyword evidence="8" id="KW-0493">Microtubule</keyword>
<comment type="similarity">
    <text evidence="7 8">Belongs to the TRAFAC class myosin-kinesin ATPase superfamily. Kinesin family.</text>
</comment>
<gene>
    <name evidence="13" type="primary">LOC111089443</name>
</gene>
<keyword evidence="12" id="KW-1185">Reference proteome</keyword>
<dbReference type="Proteomes" id="UP000694941">
    <property type="component" value="Unplaced"/>
</dbReference>
<evidence type="ECO:0000313" key="13">
    <source>
        <dbReference type="RefSeq" id="XP_022257656.1"/>
    </source>
</evidence>
<feature type="coiled-coil region" evidence="9">
    <location>
        <begin position="331"/>
        <end position="372"/>
    </location>
</feature>
<dbReference type="PROSITE" id="PS50067">
    <property type="entry name" value="KINESIN_MOTOR_2"/>
    <property type="match status" value="1"/>
</dbReference>
<dbReference type="SUPFAM" id="SSF52540">
    <property type="entry name" value="P-loop containing nucleoside triphosphate hydrolases"/>
    <property type="match status" value="1"/>
</dbReference>
<evidence type="ECO:0000259" key="11">
    <source>
        <dbReference type="PROSITE" id="PS50067"/>
    </source>
</evidence>
<evidence type="ECO:0000256" key="7">
    <source>
        <dbReference type="PROSITE-ProRule" id="PRU00283"/>
    </source>
</evidence>
<proteinExistence type="inferred from homology"/>
<comment type="caution">
    <text evidence="7">Lacks conserved residue(s) required for the propagation of feature annotation.</text>
</comment>
<dbReference type="PANTHER" id="PTHR47969">
    <property type="entry name" value="CHROMOSOME-ASSOCIATED KINESIN KIF4A-RELATED"/>
    <property type="match status" value="1"/>
</dbReference>
<evidence type="ECO:0000256" key="6">
    <source>
        <dbReference type="ARBA" id="ARBA00023212"/>
    </source>
</evidence>
<keyword evidence="3 8" id="KW-0547">Nucleotide-binding</keyword>
<dbReference type="SMART" id="SM00129">
    <property type="entry name" value="KISc"/>
    <property type="match status" value="1"/>
</dbReference>
<dbReference type="InterPro" id="IPR027417">
    <property type="entry name" value="P-loop_NTPase"/>
</dbReference>
<accession>A0ABM1TP50</accession>
<reference evidence="13" key="1">
    <citation type="submission" date="2025-08" db="UniProtKB">
        <authorList>
            <consortium name="RefSeq"/>
        </authorList>
    </citation>
    <scope>IDENTIFICATION</scope>
    <source>
        <tissue evidence="13">Muscle</tissue>
    </source>
</reference>